<evidence type="ECO:0000313" key="2">
    <source>
        <dbReference type="EMBL" id="KAG9240875.1"/>
    </source>
</evidence>
<accession>A0A9P7YX54</accession>
<dbReference type="EMBL" id="MU254322">
    <property type="protein sequence ID" value="KAG9240875.1"/>
    <property type="molecule type" value="Genomic_DNA"/>
</dbReference>
<feature type="region of interest" description="Disordered" evidence="1">
    <location>
        <begin position="90"/>
        <end position="123"/>
    </location>
</feature>
<comment type="caution">
    <text evidence="2">The sequence shown here is derived from an EMBL/GenBank/DDBJ whole genome shotgun (WGS) entry which is preliminary data.</text>
</comment>
<evidence type="ECO:0000256" key="1">
    <source>
        <dbReference type="SAM" id="MobiDB-lite"/>
    </source>
</evidence>
<feature type="region of interest" description="Disordered" evidence="1">
    <location>
        <begin position="1"/>
        <end position="24"/>
    </location>
</feature>
<gene>
    <name evidence="2" type="ORF">BJ878DRAFT_545802</name>
</gene>
<sequence>MASTATDLPSNIPRQPDRPGVPVHTISTNYVDAVAKKSSVSSPTSPIIPISDGRKNSVGDALTSPTEAWRPDYRRKQNFKQEDLKRELQMGGILKGAERKAEVGDGTGGLGFSEVKSGEEERI</sequence>
<keyword evidence="3" id="KW-1185">Reference proteome</keyword>
<dbReference type="Proteomes" id="UP000887226">
    <property type="component" value="Unassembled WGS sequence"/>
</dbReference>
<protein>
    <submittedName>
        <fullName evidence="2">Uncharacterized protein</fullName>
    </submittedName>
</protein>
<feature type="compositionally biased region" description="Polar residues" evidence="1">
    <location>
        <begin position="1"/>
        <end position="13"/>
    </location>
</feature>
<feature type="region of interest" description="Disordered" evidence="1">
    <location>
        <begin position="36"/>
        <end position="75"/>
    </location>
</feature>
<dbReference type="AlphaFoldDB" id="A0A9P7YX54"/>
<feature type="compositionally biased region" description="Low complexity" evidence="1">
    <location>
        <begin position="38"/>
        <end position="51"/>
    </location>
</feature>
<proteinExistence type="predicted"/>
<dbReference type="OrthoDB" id="5425892at2759"/>
<name>A0A9P7YX54_9HELO</name>
<evidence type="ECO:0000313" key="3">
    <source>
        <dbReference type="Proteomes" id="UP000887226"/>
    </source>
</evidence>
<reference evidence="2" key="1">
    <citation type="journal article" date="2021" name="IMA Fungus">
        <title>Genomic characterization of three marine fungi, including Emericellopsis atlantica sp. nov. with signatures of a generalist lifestyle and marine biomass degradation.</title>
        <authorList>
            <person name="Hagestad O.C."/>
            <person name="Hou L."/>
            <person name="Andersen J.H."/>
            <person name="Hansen E.H."/>
            <person name="Altermark B."/>
            <person name="Li C."/>
            <person name="Kuhnert E."/>
            <person name="Cox R.J."/>
            <person name="Crous P.W."/>
            <person name="Spatafora J.W."/>
            <person name="Lail K."/>
            <person name="Amirebrahimi M."/>
            <person name="Lipzen A."/>
            <person name="Pangilinan J."/>
            <person name="Andreopoulos W."/>
            <person name="Hayes R.D."/>
            <person name="Ng V."/>
            <person name="Grigoriev I.V."/>
            <person name="Jackson S.A."/>
            <person name="Sutton T.D.S."/>
            <person name="Dobson A.D.W."/>
            <person name="Rama T."/>
        </authorList>
    </citation>
    <scope>NUCLEOTIDE SEQUENCE</scope>
    <source>
        <strain evidence="2">TRa3180A</strain>
    </source>
</reference>
<organism evidence="2 3">
    <name type="scientific">Calycina marina</name>
    <dbReference type="NCBI Taxonomy" id="1763456"/>
    <lineage>
        <taxon>Eukaryota</taxon>
        <taxon>Fungi</taxon>
        <taxon>Dikarya</taxon>
        <taxon>Ascomycota</taxon>
        <taxon>Pezizomycotina</taxon>
        <taxon>Leotiomycetes</taxon>
        <taxon>Helotiales</taxon>
        <taxon>Pezizellaceae</taxon>
        <taxon>Calycina</taxon>
    </lineage>
</organism>